<protein>
    <submittedName>
        <fullName evidence="1">Glycoside hydrolase family protein</fullName>
    </submittedName>
</protein>
<gene>
    <name evidence="1" type="ORF">ERS008502_02029</name>
</gene>
<dbReference type="AlphaFoldDB" id="A0AA36PFB1"/>
<evidence type="ECO:0000313" key="2">
    <source>
        <dbReference type="Proteomes" id="UP000040841"/>
    </source>
</evidence>
<dbReference type="RefSeq" id="WP_253271858.1">
    <property type="nucleotide sequence ID" value="NZ_CABMMJ010000003.1"/>
</dbReference>
<name>A0AA36PFB1_YERMO</name>
<dbReference type="InterPro" id="IPR029044">
    <property type="entry name" value="Nucleotide-diphossugar_trans"/>
</dbReference>
<dbReference type="Gene3D" id="3.90.550.10">
    <property type="entry name" value="Spore Coat Polysaccharide Biosynthesis Protein SpsA, Chain A"/>
    <property type="match status" value="1"/>
</dbReference>
<comment type="caution">
    <text evidence="1">The sequence shown here is derived from an EMBL/GenBank/DDBJ whole genome shotgun (WGS) entry which is preliminary data.</text>
</comment>
<dbReference type="SUPFAM" id="SSF53756">
    <property type="entry name" value="UDP-Glycosyltransferase/glycogen phosphorylase"/>
    <property type="match status" value="1"/>
</dbReference>
<dbReference type="Gene3D" id="3.40.50.2000">
    <property type="entry name" value="Glycogen Phosphorylase B"/>
    <property type="match status" value="1"/>
</dbReference>
<dbReference type="Proteomes" id="UP000040841">
    <property type="component" value="Unassembled WGS sequence"/>
</dbReference>
<organism evidence="1 2">
    <name type="scientific">Yersinia mollaretii</name>
    <dbReference type="NCBI Taxonomy" id="33060"/>
    <lineage>
        <taxon>Bacteria</taxon>
        <taxon>Pseudomonadati</taxon>
        <taxon>Pseudomonadota</taxon>
        <taxon>Gammaproteobacteria</taxon>
        <taxon>Enterobacterales</taxon>
        <taxon>Yersiniaceae</taxon>
        <taxon>Yersinia</taxon>
    </lineage>
</organism>
<dbReference type="SUPFAM" id="SSF53448">
    <property type="entry name" value="Nucleotide-diphospho-sugar transferases"/>
    <property type="match status" value="1"/>
</dbReference>
<sequence length="810" mass="93021">MLPINNECSKKQAIFTVSDANYAVMALTMFDSVSEHYPESDLFLFVVGKGNVDKIDNGINVIYIHDILDDIDLSQRISYYLQVELATSFRPQCFEHLFSNNYNSAIYLDPDLYIFRRMAEVDKLLESGASGVVTPHALKTVRTNVAIEGDETFLKCGIFNLGFLALNCTSETLRMLSWWKDKLKWQCVADSRLGLFVDQKWLDLLPTYFDGFEILKSPLYNLAPWNSEHYSVISDLHGKFYIDNFDNPIAFIHFSGVKRASNHFSYLKEARKFYLKELKKREFMKLGFVNYQVTFKPKNIDFDKICVFLYKDYIKLKKDTTSNPLVDFGFYNYLISNDNETNLPVYIRKLFDVFPDILIGYVKSNGKLDFNSVIKWMKHGFNYDGVVNLGTMIDIKNASDTSSGFECSYSEVSEENLTSIKLSEDHHPYLPAVSSMAYKKTRHNNDKSTKINKISFKSDRIEIKKGHITVCLPKLGDDDCIPEMSFLMNKEYSEIWVPNINIQKKLKVSLGIENVAVIPYPIVRPIYVVKELNLPKDKFIILMSHDFSKDFEQQNPMASITAFKQAFRENNNVLLICYLLNSDNSECYKNLVSAINSESKAKLIIEGNADASDIYYSYLHYAHCLISLHRNSLSGYRFAEALSLGKNLIVSGDNGNYEYINSDNSFLIKDSSDEVVIRNAAEILKSIYIDEDVINSKNRNAVRFIQKHFSPKIIAFMMNSRIDELSNSGINIIPKFGAALHNQTNISDRTNSSLRSFVKKLPYAIRIYRKIKGLDSVPPKYATRTIKSDDQLESIINILLKNVHRPEYLE</sequence>
<accession>A0AA36PFB1</accession>
<keyword evidence="1" id="KW-0378">Hydrolase</keyword>
<dbReference type="GO" id="GO:0016787">
    <property type="term" value="F:hydrolase activity"/>
    <property type="evidence" value="ECO:0007669"/>
    <property type="project" value="UniProtKB-KW"/>
</dbReference>
<reference evidence="1 2" key="1">
    <citation type="submission" date="2015-03" db="EMBL/GenBank/DDBJ databases">
        <authorList>
            <consortium name="Pathogen Informatics"/>
            <person name="Murphy D."/>
        </authorList>
    </citation>
    <scope>NUCLEOTIDE SEQUENCE [LARGE SCALE GENOMIC DNA]</scope>
    <source>
        <strain evidence="1 2">FE82747</strain>
    </source>
</reference>
<evidence type="ECO:0000313" key="1">
    <source>
        <dbReference type="EMBL" id="CNI02474.1"/>
    </source>
</evidence>
<dbReference type="EMBL" id="CQBM01000003">
    <property type="protein sequence ID" value="CNI02474.1"/>
    <property type="molecule type" value="Genomic_DNA"/>
</dbReference>
<proteinExistence type="predicted"/>